<dbReference type="Proteomes" id="UP000796880">
    <property type="component" value="Unassembled WGS sequence"/>
</dbReference>
<dbReference type="InterPro" id="IPR058922">
    <property type="entry name" value="WHD_DRP"/>
</dbReference>
<evidence type="ECO:0000256" key="3">
    <source>
        <dbReference type="ARBA" id="ARBA00022821"/>
    </source>
</evidence>
<dbReference type="GO" id="GO:0098542">
    <property type="term" value="P:defense response to other organism"/>
    <property type="evidence" value="ECO:0007669"/>
    <property type="project" value="TreeGrafter"/>
</dbReference>
<proteinExistence type="predicted"/>
<dbReference type="Gene3D" id="1.10.8.430">
    <property type="entry name" value="Helical domain of apoptotic protease-activating factors"/>
    <property type="match status" value="1"/>
</dbReference>
<evidence type="ECO:0000259" key="6">
    <source>
        <dbReference type="Pfam" id="PF23559"/>
    </source>
</evidence>
<dbReference type="InterPro" id="IPR038005">
    <property type="entry name" value="RX-like_CC"/>
</dbReference>
<reference evidence="8" key="1">
    <citation type="submission" date="2020-03" db="EMBL/GenBank/DDBJ databases">
        <title>A high-quality chromosome-level genome assembly of a woody plant with both climbing and erect habits, Rhamnella rubrinervis.</title>
        <authorList>
            <person name="Lu Z."/>
            <person name="Yang Y."/>
            <person name="Zhu X."/>
            <person name="Sun Y."/>
        </authorList>
    </citation>
    <scope>NUCLEOTIDE SEQUENCE</scope>
    <source>
        <strain evidence="8">BYM</strain>
        <tissue evidence="8">Leaf</tissue>
    </source>
</reference>
<dbReference type="Gene3D" id="3.40.50.300">
    <property type="entry name" value="P-loop containing nucleotide triphosphate hydrolases"/>
    <property type="match status" value="1"/>
</dbReference>
<dbReference type="Pfam" id="PF18052">
    <property type="entry name" value="Rx_N"/>
    <property type="match status" value="1"/>
</dbReference>
<dbReference type="Pfam" id="PF23598">
    <property type="entry name" value="LRR_14"/>
    <property type="match status" value="1"/>
</dbReference>
<dbReference type="GO" id="GO:0043531">
    <property type="term" value="F:ADP binding"/>
    <property type="evidence" value="ECO:0007669"/>
    <property type="project" value="InterPro"/>
</dbReference>
<evidence type="ECO:0000259" key="5">
    <source>
        <dbReference type="Pfam" id="PF18052"/>
    </source>
</evidence>
<dbReference type="Pfam" id="PF23559">
    <property type="entry name" value="WHD_DRP"/>
    <property type="match status" value="1"/>
</dbReference>
<dbReference type="InterPro" id="IPR044974">
    <property type="entry name" value="Disease_R_plants"/>
</dbReference>
<dbReference type="InterPro" id="IPR041118">
    <property type="entry name" value="Rx_N"/>
</dbReference>
<evidence type="ECO:0000259" key="4">
    <source>
        <dbReference type="Pfam" id="PF00931"/>
    </source>
</evidence>
<dbReference type="InterPro" id="IPR036388">
    <property type="entry name" value="WH-like_DNA-bd_sf"/>
</dbReference>
<dbReference type="PRINTS" id="PR00364">
    <property type="entry name" value="DISEASERSIST"/>
</dbReference>
<keyword evidence="3" id="KW-0611">Plant defense</keyword>
<dbReference type="PANTHER" id="PTHR23155">
    <property type="entry name" value="DISEASE RESISTANCE PROTEIN RP"/>
    <property type="match status" value="1"/>
</dbReference>
<dbReference type="SUPFAM" id="SSF52540">
    <property type="entry name" value="P-loop containing nucleoside triphosphate hydrolases"/>
    <property type="match status" value="1"/>
</dbReference>
<accession>A0A8K0HMZ9</accession>
<evidence type="ECO:0000313" key="8">
    <source>
        <dbReference type="EMBL" id="KAF3455486.1"/>
    </source>
</evidence>
<dbReference type="PANTHER" id="PTHR23155:SF1052">
    <property type="entry name" value="DISEASE RESISTANCE PROTEIN RPM1"/>
    <property type="match status" value="1"/>
</dbReference>
<evidence type="ECO:0000259" key="7">
    <source>
        <dbReference type="Pfam" id="PF23598"/>
    </source>
</evidence>
<dbReference type="Pfam" id="PF00931">
    <property type="entry name" value="NB-ARC"/>
    <property type="match status" value="1"/>
</dbReference>
<dbReference type="FunFam" id="1.10.10.10:FF:000322">
    <property type="entry name" value="Probable disease resistance protein At1g63360"/>
    <property type="match status" value="1"/>
</dbReference>
<comment type="caution">
    <text evidence="8">The sequence shown here is derived from an EMBL/GenBank/DDBJ whole genome shotgun (WGS) entry which is preliminary data.</text>
</comment>
<evidence type="ECO:0000256" key="2">
    <source>
        <dbReference type="ARBA" id="ARBA00022741"/>
    </source>
</evidence>
<dbReference type="AlphaFoldDB" id="A0A8K0HMZ9"/>
<name>A0A8K0HMZ9_9ROSA</name>
<dbReference type="SUPFAM" id="SSF52058">
    <property type="entry name" value="L domain-like"/>
    <property type="match status" value="1"/>
</dbReference>
<dbReference type="InterPro" id="IPR055414">
    <property type="entry name" value="LRR_R13L4/SHOC2-like"/>
</dbReference>
<feature type="domain" description="Disease resistance N-terminal" evidence="5">
    <location>
        <begin position="5"/>
        <end position="92"/>
    </location>
</feature>
<dbReference type="InterPro" id="IPR032675">
    <property type="entry name" value="LRR_dom_sf"/>
</dbReference>
<organism evidence="8 9">
    <name type="scientific">Rhamnella rubrinervis</name>
    <dbReference type="NCBI Taxonomy" id="2594499"/>
    <lineage>
        <taxon>Eukaryota</taxon>
        <taxon>Viridiplantae</taxon>
        <taxon>Streptophyta</taxon>
        <taxon>Embryophyta</taxon>
        <taxon>Tracheophyta</taxon>
        <taxon>Spermatophyta</taxon>
        <taxon>Magnoliopsida</taxon>
        <taxon>eudicotyledons</taxon>
        <taxon>Gunneridae</taxon>
        <taxon>Pentapetalae</taxon>
        <taxon>rosids</taxon>
        <taxon>fabids</taxon>
        <taxon>Rosales</taxon>
        <taxon>Rhamnaceae</taxon>
        <taxon>rhamnoid group</taxon>
        <taxon>Rhamneae</taxon>
        <taxon>Rhamnella</taxon>
    </lineage>
</organism>
<evidence type="ECO:0000256" key="1">
    <source>
        <dbReference type="ARBA" id="ARBA00022737"/>
    </source>
</evidence>
<dbReference type="Gene3D" id="3.80.10.10">
    <property type="entry name" value="Ribonuclease Inhibitor"/>
    <property type="match status" value="1"/>
</dbReference>
<protein>
    <recommendedName>
        <fullName evidence="10">Disease resistance protein RPM1-like</fullName>
    </recommendedName>
</protein>
<sequence length="906" mass="104321">MAETAVGLVVDQFIPMLTQEASLVRGIHSQVGYIKDELQSIRCFLRDADRKAEPEGDQSRDGVKAWVAQLREVAFHIEDVVDKYMFHFGYLHDRGGFFCSIRKITRSIIKLKARHDIASEIQDIKTNVCEIKERSSRYGFDSFHDQQEGNIKPTWYDPRKASIFMKEDQVVGIEADRDELAGWLVDKSSPQRTVVSVVGMGGLGKTTLAIQVYDRVVTQFDCHAWITVSESYDKKELLRTLMENFGINMETYIPARNGGVNEEIQMITMIREYLKDKRYVVIFDDVWKIEFWSDIEHALLDNNKGGRIVITTRSQNVSDFCKTSSYVHVHTLQPLSSEKAWQLFCNRAFNFEFGGSCPPELENYSGQIVKRCNGLPLAIVAIAGLLSTKEKTVNEWRKLHDNLSLELERNPHLHSISRILALSYYDLPYYLKNCYLYFGMYPEDYSIKCSRLIQQWVSEGFITSNREKTLEEVAQEYLIELINRSLVQVSEVNCFGKPKACRTHDLLREMILRKMEDLRFGSHYFPSNGSRFSEQTRRLTVHSSSHIHITNKNYSKVRGMLIFKSDLRSVTDLCETTFCAKYKLLKVLDFEATELTHLPEDIGDLFHLKYLSVAHTYVKKLPSSMRKLQNLETLNLKGSLVREVESHQISSLHKLRHLVFACGVRMDSGLRLFKGFGCIALQILYDVQIRDDIEELKRLTQLRKLGISGLRTTHEWSVVCDCINEMRHLQSLRVFGFEALESIDLASISSPPEFLQSLLLDIKLRKLPEWIVKLQNLSKFEIRSSSLKDNPLEVLQNLPNLVELIMADDAYDGEMLQFKQGMFQKLKHLQLYNSYKLNSLVIEEGALPTLEHLIVSFCPNLKTVPGGIQHLRNLKKLTLPSVSKNSVQPEGEDYHIVQHVPQVVFD</sequence>
<dbReference type="InterPro" id="IPR002182">
    <property type="entry name" value="NB-ARC"/>
</dbReference>
<dbReference type="EMBL" id="VOIH02000001">
    <property type="protein sequence ID" value="KAF3455486.1"/>
    <property type="molecule type" value="Genomic_DNA"/>
</dbReference>
<dbReference type="InterPro" id="IPR027417">
    <property type="entry name" value="P-loop_NTPase"/>
</dbReference>
<evidence type="ECO:0000313" key="9">
    <source>
        <dbReference type="Proteomes" id="UP000796880"/>
    </source>
</evidence>
<dbReference type="FunFam" id="3.40.50.300:FF:001091">
    <property type="entry name" value="Probable disease resistance protein At1g61300"/>
    <property type="match status" value="1"/>
</dbReference>
<evidence type="ECO:0008006" key="10">
    <source>
        <dbReference type="Google" id="ProtNLM"/>
    </source>
</evidence>
<feature type="domain" description="Disease resistance R13L4/SHOC-2-like LRR" evidence="7">
    <location>
        <begin position="562"/>
        <end position="880"/>
    </location>
</feature>
<dbReference type="Gene3D" id="1.10.10.10">
    <property type="entry name" value="Winged helix-like DNA-binding domain superfamily/Winged helix DNA-binding domain"/>
    <property type="match status" value="1"/>
</dbReference>
<dbReference type="OrthoDB" id="598235at2759"/>
<keyword evidence="9" id="KW-1185">Reference proteome</keyword>
<gene>
    <name evidence="8" type="ORF">FNV43_RR00115</name>
</gene>
<dbReference type="InterPro" id="IPR042197">
    <property type="entry name" value="Apaf_helical"/>
</dbReference>
<dbReference type="Gene3D" id="1.20.5.4130">
    <property type="match status" value="1"/>
</dbReference>
<feature type="domain" description="NB-ARC" evidence="4">
    <location>
        <begin position="174"/>
        <end position="350"/>
    </location>
</feature>
<keyword evidence="1" id="KW-0677">Repeat</keyword>
<dbReference type="CDD" id="cd14798">
    <property type="entry name" value="RX-CC_like"/>
    <property type="match status" value="1"/>
</dbReference>
<feature type="domain" description="Disease resistance protein winged helix" evidence="6">
    <location>
        <begin position="440"/>
        <end position="511"/>
    </location>
</feature>
<keyword evidence="2" id="KW-0547">Nucleotide-binding</keyword>